<feature type="compositionally biased region" description="Basic and acidic residues" evidence="7">
    <location>
        <begin position="293"/>
        <end position="303"/>
    </location>
</feature>
<keyword evidence="4 5" id="KW-0413">Isomerase</keyword>
<comment type="similarity">
    <text evidence="2 6">Belongs to the FKBP-type PPIase family.</text>
</comment>
<dbReference type="Pfam" id="PF00254">
    <property type="entry name" value="FKBP_C"/>
    <property type="match status" value="1"/>
</dbReference>
<feature type="chain" id="PRO_5043770328" description="Peptidyl-prolyl cis-trans isomerase" evidence="8">
    <location>
        <begin position="23"/>
        <end position="303"/>
    </location>
</feature>
<dbReference type="SUPFAM" id="SSF54534">
    <property type="entry name" value="FKBP-like"/>
    <property type="match status" value="1"/>
</dbReference>
<evidence type="ECO:0000256" key="7">
    <source>
        <dbReference type="SAM" id="MobiDB-lite"/>
    </source>
</evidence>
<keyword evidence="3 5" id="KW-0697">Rotamase</keyword>
<dbReference type="EMBL" id="AP026866">
    <property type="protein sequence ID" value="BDS07693.1"/>
    <property type="molecule type" value="Genomic_DNA"/>
</dbReference>
<proteinExistence type="inferred from homology"/>
<evidence type="ECO:0000256" key="6">
    <source>
        <dbReference type="RuleBase" id="RU003915"/>
    </source>
</evidence>
<dbReference type="Pfam" id="PF01346">
    <property type="entry name" value="FKBP_N"/>
    <property type="match status" value="1"/>
</dbReference>
<dbReference type="Gene3D" id="1.10.287.460">
    <property type="entry name" value="Peptidyl-prolyl cis-trans isomerase, FKBP-type, N-terminal domain"/>
    <property type="match status" value="1"/>
</dbReference>
<evidence type="ECO:0000256" key="1">
    <source>
        <dbReference type="ARBA" id="ARBA00000971"/>
    </source>
</evidence>
<dbReference type="EC" id="5.2.1.8" evidence="6"/>
<dbReference type="KEGG" id="osu:NT6N_27330"/>
<keyword evidence="8" id="KW-0732">Signal</keyword>
<dbReference type="GO" id="GO:0006457">
    <property type="term" value="P:protein folding"/>
    <property type="evidence" value="ECO:0007669"/>
    <property type="project" value="InterPro"/>
</dbReference>
<feature type="compositionally biased region" description="Low complexity" evidence="7">
    <location>
        <begin position="272"/>
        <end position="286"/>
    </location>
</feature>
<dbReference type="InterPro" id="IPR046357">
    <property type="entry name" value="PPIase_dom_sf"/>
</dbReference>
<dbReference type="InterPro" id="IPR036944">
    <property type="entry name" value="PPIase_FKBP_N_sf"/>
</dbReference>
<organism evidence="10">
    <name type="scientific">Oceaniferula spumae</name>
    <dbReference type="NCBI Taxonomy" id="2979115"/>
    <lineage>
        <taxon>Bacteria</taxon>
        <taxon>Pseudomonadati</taxon>
        <taxon>Verrucomicrobiota</taxon>
        <taxon>Verrucomicrobiia</taxon>
        <taxon>Verrucomicrobiales</taxon>
        <taxon>Verrucomicrobiaceae</taxon>
        <taxon>Oceaniferula</taxon>
    </lineage>
</organism>
<evidence type="ECO:0000259" key="9">
    <source>
        <dbReference type="PROSITE" id="PS50059"/>
    </source>
</evidence>
<dbReference type="InterPro" id="IPR001179">
    <property type="entry name" value="PPIase_FKBP_dom"/>
</dbReference>
<gene>
    <name evidence="10" type="ORF">NT6N_27330</name>
</gene>
<evidence type="ECO:0000313" key="10">
    <source>
        <dbReference type="EMBL" id="BDS07693.1"/>
    </source>
</evidence>
<feature type="region of interest" description="Disordered" evidence="7">
    <location>
        <begin position="28"/>
        <end position="49"/>
    </location>
</feature>
<dbReference type="InterPro" id="IPR000774">
    <property type="entry name" value="PPIase_FKBP_N"/>
</dbReference>
<dbReference type="PANTHER" id="PTHR43811:SF19">
    <property type="entry name" value="39 KDA FK506-BINDING NUCLEAR PROTEIN"/>
    <property type="match status" value="1"/>
</dbReference>
<evidence type="ECO:0000256" key="2">
    <source>
        <dbReference type="ARBA" id="ARBA00006577"/>
    </source>
</evidence>
<evidence type="ECO:0000256" key="5">
    <source>
        <dbReference type="PROSITE-ProRule" id="PRU00277"/>
    </source>
</evidence>
<evidence type="ECO:0000256" key="8">
    <source>
        <dbReference type="SAM" id="SignalP"/>
    </source>
</evidence>
<feature type="compositionally biased region" description="Pro residues" evidence="7">
    <location>
        <begin position="262"/>
        <end position="271"/>
    </location>
</feature>
<dbReference type="PANTHER" id="PTHR43811">
    <property type="entry name" value="FKBP-TYPE PEPTIDYL-PROLYL CIS-TRANS ISOMERASE FKPA"/>
    <property type="match status" value="1"/>
</dbReference>
<protein>
    <recommendedName>
        <fullName evidence="6">Peptidyl-prolyl cis-trans isomerase</fullName>
        <ecNumber evidence="6">5.2.1.8</ecNumber>
    </recommendedName>
</protein>
<dbReference type="GO" id="GO:0003755">
    <property type="term" value="F:peptidyl-prolyl cis-trans isomerase activity"/>
    <property type="evidence" value="ECO:0007669"/>
    <property type="project" value="UniProtKB-UniRule"/>
</dbReference>
<sequence length="303" mass="31396">MKNKNIASVLGVVGLTSLVGLGALSAQDAAPPKAPATPPAAPAEPAAPKLSDDEVAAISSYLLGYQHGQRLGGSGLTSADVNNDAVIKGFLAGLKGDKPVYEEDKIRAAMEALGKVVEEREAKKSEVNLAAGKAFLEKNGKRDGVTTTASGLQYEVINKGTDKKYEAPAGGPDMGTKFLVNYRGTLIDGTEFDKSPEGQPYPMTLQVIPGFKEALTTMPVGAKWKLFIPSDLAYGPRAAGPKIGANSTLIFELELVEIQAAPTPPPAPPAAPQAQPRPGATAVTPPVEVPAPPKKDPKKASAE</sequence>
<accession>A0AAT9FP23</accession>
<dbReference type="AlphaFoldDB" id="A0AAT9FP23"/>
<evidence type="ECO:0000256" key="4">
    <source>
        <dbReference type="ARBA" id="ARBA00023235"/>
    </source>
</evidence>
<feature type="domain" description="PPIase FKBP-type" evidence="9">
    <location>
        <begin position="175"/>
        <end position="259"/>
    </location>
</feature>
<name>A0AAT9FP23_9BACT</name>
<evidence type="ECO:0000256" key="3">
    <source>
        <dbReference type="ARBA" id="ARBA00023110"/>
    </source>
</evidence>
<feature type="signal peptide" evidence="8">
    <location>
        <begin position="1"/>
        <end position="22"/>
    </location>
</feature>
<dbReference type="Gene3D" id="3.10.50.40">
    <property type="match status" value="1"/>
</dbReference>
<comment type="catalytic activity">
    <reaction evidence="1 5 6">
        <text>[protein]-peptidylproline (omega=180) = [protein]-peptidylproline (omega=0)</text>
        <dbReference type="Rhea" id="RHEA:16237"/>
        <dbReference type="Rhea" id="RHEA-COMP:10747"/>
        <dbReference type="Rhea" id="RHEA-COMP:10748"/>
        <dbReference type="ChEBI" id="CHEBI:83833"/>
        <dbReference type="ChEBI" id="CHEBI:83834"/>
        <dbReference type="EC" id="5.2.1.8"/>
    </reaction>
</comment>
<feature type="compositionally biased region" description="Pro residues" evidence="7">
    <location>
        <begin position="32"/>
        <end position="42"/>
    </location>
</feature>
<reference evidence="10" key="1">
    <citation type="submission" date="2024-07" db="EMBL/GenBank/DDBJ databases">
        <title>Complete genome sequence of Verrucomicrobiaceae bacterium NT6N.</title>
        <authorList>
            <person name="Huang C."/>
            <person name="Takami H."/>
            <person name="Hamasaki K."/>
        </authorList>
    </citation>
    <scope>NUCLEOTIDE SEQUENCE</scope>
    <source>
        <strain evidence="10">NT6N</strain>
    </source>
</reference>
<dbReference type="PROSITE" id="PS50059">
    <property type="entry name" value="FKBP_PPIASE"/>
    <property type="match status" value="1"/>
</dbReference>
<feature type="region of interest" description="Disordered" evidence="7">
    <location>
        <begin position="261"/>
        <end position="303"/>
    </location>
</feature>